<evidence type="ECO:0000313" key="2">
    <source>
        <dbReference type="Proteomes" id="UP000006085"/>
    </source>
</evidence>
<dbReference type="Pfam" id="PF19775">
    <property type="entry name" value="DUF6261"/>
    <property type="match status" value="1"/>
</dbReference>
<proteinExistence type="predicted"/>
<sequence>MKEIAEITVKALNNAAYFSFHSDFLKALEADTKVSAKVNTQLQAYKTALQKVDEAMVISQKSHKTDEINQADRERDQLYTGLKNAVKSFAHIPNEEMKSAQKVIAQVIKDYGIKTMMQLDKETGLLVNFIQDLETKYQNEVQTLSLQNFITPLKTANEKVRTALSQRTEEQSTKEAGAMKSARNTTDEAYRLLVKHINAHALLEGEEHYANFIDFANEHIARYKKRVMK</sequence>
<gene>
    <name evidence="1" type="ORF">HMPREF9699_01432</name>
</gene>
<keyword evidence="2" id="KW-1185">Reference proteome</keyword>
<dbReference type="EMBL" id="AGYA01000025">
    <property type="protein sequence ID" value="EKB56703.1"/>
    <property type="molecule type" value="Genomic_DNA"/>
</dbReference>
<dbReference type="eggNOG" id="ENOG5031Z76">
    <property type="taxonomic scope" value="Bacteria"/>
</dbReference>
<dbReference type="HOGENOM" id="CLU_063447_1_0_10"/>
<organism evidence="1 2">
    <name type="scientific">Bergeyella zoohelcum ATCC 43767</name>
    <dbReference type="NCBI Taxonomy" id="883096"/>
    <lineage>
        <taxon>Bacteria</taxon>
        <taxon>Pseudomonadati</taxon>
        <taxon>Bacteroidota</taxon>
        <taxon>Flavobacteriia</taxon>
        <taxon>Flavobacteriales</taxon>
        <taxon>Weeksellaceae</taxon>
        <taxon>Bergeyella</taxon>
    </lineage>
</organism>
<dbReference type="STRING" id="883096.HMPREF9699_01432"/>
<comment type="caution">
    <text evidence="1">The sequence shown here is derived from an EMBL/GenBank/DDBJ whole genome shotgun (WGS) entry which is preliminary data.</text>
</comment>
<accession>K1M2Y0</accession>
<reference evidence="1 2" key="1">
    <citation type="submission" date="2012-07" db="EMBL/GenBank/DDBJ databases">
        <title>The Genome Sequence of Bergeyella zoohelcum ATCC 43767.</title>
        <authorList>
            <consortium name="The Broad Institute Genome Sequencing Platform"/>
            <person name="Earl A."/>
            <person name="Ward D."/>
            <person name="Feldgarden M."/>
            <person name="Gevers D."/>
            <person name="Huys G."/>
            <person name="Walker B."/>
            <person name="Young S.K."/>
            <person name="Zeng Q."/>
            <person name="Gargeya S."/>
            <person name="Fitzgerald M."/>
            <person name="Haas B."/>
            <person name="Abouelleil A."/>
            <person name="Alvarado L."/>
            <person name="Arachchi H.M."/>
            <person name="Berlin A.M."/>
            <person name="Chapman S.B."/>
            <person name="Goldberg J."/>
            <person name="Griggs A."/>
            <person name="Gujja S."/>
            <person name="Hansen M."/>
            <person name="Howarth C."/>
            <person name="Imamovic A."/>
            <person name="Larimer J."/>
            <person name="McCowen C."/>
            <person name="Montmayeur A."/>
            <person name="Murphy C."/>
            <person name="Neiman D."/>
            <person name="Pearson M."/>
            <person name="Priest M."/>
            <person name="Roberts A."/>
            <person name="Saif S."/>
            <person name="Shea T."/>
            <person name="Sisk P."/>
            <person name="Sykes S."/>
            <person name="Wortman J."/>
            <person name="Nusbaum C."/>
            <person name="Birren B."/>
        </authorList>
    </citation>
    <scope>NUCLEOTIDE SEQUENCE [LARGE SCALE GENOMIC DNA]</scope>
    <source>
        <strain evidence="1 2">ATCC 43767</strain>
    </source>
</reference>
<dbReference type="RefSeq" id="WP_002663650.1">
    <property type="nucleotide sequence ID" value="NZ_JH932293.1"/>
</dbReference>
<name>K1M2Y0_9FLAO</name>
<dbReference type="InterPro" id="IPR046228">
    <property type="entry name" value="DUF6261"/>
</dbReference>
<dbReference type="Proteomes" id="UP000006085">
    <property type="component" value="Unassembled WGS sequence"/>
</dbReference>
<dbReference type="OrthoDB" id="1452914at2"/>
<evidence type="ECO:0000313" key="1">
    <source>
        <dbReference type="EMBL" id="EKB56703.1"/>
    </source>
</evidence>
<protein>
    <submittedName>
        <fullName evidence="1">Uncharacterized protein</fullName>
    </submittedName>
</protein>
<dbReference type="AlphaFoldDB" id="K1M2Y0"/>